<dbReference type="AlphaFoldDB" id="A0A7R7TV01"/>
<dbReference type="PANTHER" id="PTHR37466:SF1">
    <property type="entry name" value="SLR1628 PROTEIN"/>
    <property type="match status" value="1"/>
</dbReference>
<sequence>MWGKNRTPPSRTGFPPSPSTARPAQWILGSMPERNVLGGPLQPCGTDPLTGFYRDGCCSTGPEDLGLHTICAVVTAEFLQHQRSIGNDLVTPRPEYRFPGLTPGDRWCVTARNWLLAYHDGCAAPVVLACTHERTLDVVPLEALREHAVDVPDDLGGL</sequence>
<protein>
    <recommendedName>
        <fullName evidence="3">DUF2237 domain-containing protein</fullName>
    </recommendedName>
</protein>
<gene>
    <name evidence="1" type="ORF">MHEC_18900</name>
</gene>
<dbReference type="PANTHER" id="PTHR37466">
    <property type="entry name" value="SLR1628 PROTEIN"/>
    <property type="match status" value="1"/>
</dbReference>
<evidence type="ECO:0000313" key="1">
    <source>
        <dbReference type="EMBL" id="BCO35457.1"/>
    </source>
</evidence>
<accession>A0A7R7TV01</accession>
<dbReference type="Proteomes" id="UP000595446">
    <property type="component" value="Chromosome"/>
</dbReference>
<evidence type="ECO:0008006" key="3">
    <source>
        <dbReference type="Google" id="ProtNLM"/>
    </source>
</evidence>
<keyword evidence="2" id="KW-1185">Reference proteome</keyword>
<organism evidence="1 2">
    <name type="scientific">Mycobacterium heckeshornense</name>
    <dbReference type="NCBI Taxonomy" id="110505"/>
    <lineage>
        <taxon>Bacteria</taxon>
        <taxon>Bacillati</taxon>
        <taxon>Actinomycetota</taxon>
        <taxon>Actinomycetes</taxon>
        <taxon>Mycobacteriales</taxon>
        <taxon>Mycobacteriaceae</taxon>
        <taxon>Mycobacterium</taxon>
    </lineage>
</organism>
<dbReference type="InterPro" id="IPR018714">
    <property type="entry name" value="DUF2237"/>
</dbReference>
<dbReference type="Gene3D" id="3.30.56.110">
    <property type="entry name" value="Protein of unknown function DUF2237"/>
    <property type="match status" value="1"/>
</dbReference>
<evidence type="ECO:0000313" key="2">
    <source>
        <dbReference type="Proteomes" id="UP000595446"/>
    </source>
</evidence>
<reference evidence="1 2" key="1">
    <citation type="submission" date="2020-12" db="EMBL/GenBank/DDBJ databases">
        <title>Complete genome sequence of Mycobacterium heckeshornense JCM 15655T, closely related to a pathogenic non-tuberculous mycobacterial species Mycobacterium xenopi.</title>
        <authorList>
            <person name="Yoshida M."/>
            <person name="Fukano H."/>
            <person name="Asakura T."/>
            <person name="Suzuki M."/>
            <person name="Hoshino Y."/>
        </authorList>
    </citation>
    <scope>NUCLEOTIDE SEQUENCE [LARGE SCALE GENOMIC DNA]</scope>
    <source>
        <strain evidence="1 2">JCM 15655</strain>
    </source>
</reference>
<name>A0A7R7TV01_9MYCO</name>
<dbReference type="Pfam" id="PF09996">
    <property type="entry name" value="DUF2237"/>
    <property type="match status" value="1"/>
</dbReference>
<proteinExistence type="predicted"/>
<dbReference type="EMBL" id="AP024237">
    <property type="protein sequence ID" value="BCO35457.1"/>
    <property type="molecule type" value="Genomic_DNA"/>
</dbReference>